<protein>
    <submittedName>
        <fullName evidence="1">GAF domain-containing protein</fullName>
    </submittedName>
</protein>
<organism evidence="1 2">
    <name type="scientific">Halalkalibacter alkalisediminis</name>
    <dbReference type="NCBI Taxonomy" id="935616"/>
    <lineage>
        <taxon>Bacteria</taxon>
        <taxon>Bacillati</taxon>
        <taxon>Bacillota</taxon>
        <taxon>Bacilli</taxon>
        <taxon>Bacillales</taxon>
        <taxon>Bacillaceae</taxon>
        <taxon>Halalkalibacter</taxon>
    </lineage>
</organism>
<name>A0ABV6NEV7_9BACI</name>
<evidence type="ECO:0000313" key="2">
    <source>
        <dbReference type="Proteomes" id="UP001589833"/>
    </source>
</evidence>
<reference evidence="1 2" key="1">
    <citation type="submission" date="2024-09" db="EMBL/GenBank/DDBJ databases">
        <authorList>
            <person name="Sun Q."/>
            <person name="Mori K."/>
        </authorList>
    </citation>
    <scope>NUCLEOTIDE SEQUENCE [LARGE SCALE GENOMIC DNA]</scope>
    <source>
        <strain evidence="1 2">NCAIM B.02301</strain>
    </source>
</reference>
<dbReference type="Gene3D" id="3.30.450.40">
    <property type="match status" value="1"/>
</dbReference>
<dbReference type="RefSeq" id="WP_273841870.1">
    <property type="nucleotide sequence ID" value="NZ_JAQQWT010000004.1"/>
</dbReference>
<keyword evidence="2" id="KW-1185">Reference proteome</keyword>
<sequence>MEAFINSQLDKHTEHETNLFIHETLEDIRIGKATAASFLEGLSNLHSDFDFIGLAVEKEDGNYCIESIHGPNTKEFKGLSFLMGEGFLGHTIATHRFQFWKDTGNDPRINFFNRYGLYSKSLFCIPIFKEEHVAGILFGGCTNRQMKSAEPKSFTGVSNIY</sequence>
<gene>
    <name evidence="1" type="ORF">ACFFH4_09600</name>
</gene>
<evidence type="ECO:0000313" key="1">
    <source>
        <dbReference type="EMBL" id="MFC0559300.1"/>
    </source>
</evidence>
<dbReference type="InterPro" id="IPR029016">
    <property type="entry name" value="GAF-like_dom_sf"/>
</dbReference>
<dbReference type="EMBL" id="JBHLTR010000013">
    <property type="protein sequence ID" value="MFC0559300.1"/>
    <property type="molecule type" value="Genomic_DNA"/>
</dbReference>
<proteinExistence type="predicted"/>
<comment type="caution">
    <text evidence="1">The sequence shown here is derived from an EMBL/GenBank/DDBJ whole genome shotgun (WGS) entry which is preliminary data.</text>
</comment>
<dbReference type="Proteomes" id="UP001589833">
    <property type="component" value="Unassembled WGS sequence"/>
</dbReference>
<dbReference type="SUPFAM" id="SSF55781">
    <property type="entry name" value="GAF domain-like"/>
    <property type="match status" value="1"/>
</dbReference>
<accession>A0ABV6NEV7</accession>